<dbReference type="Gene3D" id="3.90.1200.10">
    <property type="match status" value="1"/>
</dbReference>
<evidence type="ECO:0000313" key="2">
    <source>
        <dbReference type="EMBL" id="KAK1744190.1"/>
    </source>
</evidence>
<dbReference type="SUPFAM" id="SSF56112">
    <property type="entry name" value="Protein kinase-like (PK-like)"/>
    <property type="match status" value="1"/>
</dbReference>
<evidence type="ECO:0000259" key="1">
    <source>
        <dbReference type="Pfam" id="PF01636"/>
    </source>
</evidence>
<name>A0AAD8YEW6_9STRA</name>
<sequence length="377" mass="43217">MPLRIDSVRTPDDISVDILSEILNEEVIEYRISPLGRGVLSNVQTLDVTLSTRTVQFIAKFRKDEIPLEDLFNVEGAFYHLVDELEEVNAFPFRLPKALATGSHWLLLEYISENVTTLDVYQSCPMNQFDDLIHRLAKMHEYCWVDSSNSTKMAEILNNYSAKLADAPGAGHTLPSSARQEQFAAAWPAVKKRLVPFFSSESLQSIDDIVKWIAASERIELIKNCVEEKRYTLVHGDFHMGNMLLPTEIEGDVDRRSWLVDWSFSGIGNPSVDLVFFMAMNDITAQDTERVLQEYFSVVKERSQLSWNDFLTMFRQCLLNQFIILVCYDSLCRTMADSSSDERMVEVQHAHFDRVNTRCAQMILLYNYNDGNILPIA</sequence>
<dbReference type="PANTHER" id="PTHR11012">
    <property type="entry name" value="PROTEIN KINASE-LIKE DOMAIN-CONTAINING"/>
    <property type="match status" value="1"/>
</dbReference>
<evidence type="ECO:0000313" key="3">
    <source>
        <dbReference type="Proteomes" id="UP001224775"/>
    </source>
</evidence>
<dbReference type="GO" id="GO:0016740">
    <property type="term" value="F:transferase activity"/>
    <property type="evidence" value="ECO:0007669"/>
    <property type="project" value="UniProtKB-KW"/>
</dbReference>
<keyword evidence="2" id="KW-0808">Transferase</keyword>
<accession>A0AAD8YEW6</accession>
<keyword evidence="3" id="KW-1185">Reference proteome</keyword>
<organism evidence="2 3">
    <name type="scientific">Skeletonema marinoi</name>
    <dbReference type="NCBI Taxonomy" id="267567"/>
    <lineage>
        <taxon>Eukaryota</taxon>
        <taxon>Sar</taxon>
        <taxon>Stramenopiles</taxon>
        <taxon>Ochrophyta</taxon>
        <taxon>Bacillariophyta</taxon>
        <taxon>Coscinodiscophyceae</taxon>
        <taxon>Thalassiosirophycidae</taxon>
        <taxon>Thalassiosirales</taxon>
        <taxon>Skeletonemataceae</taxon>
        <taxon>Skeletonema</taxon>
        <taxon>Skeletonema marinoi-dohrnii complex</taxon>
    </lineage>
</organism>
<dbReference type="EMBL" id="JATAAI010000007">
    <property type="protein sequence ID" value="KAK1744190.1"/>
    <property type="molecule type" value="Genomic_DNA"/>
</dbReference>
<dbReference type="EC" id="2.7.1.-" evidence="2"/>
<reference evidence="2" key="1">
    <citation type="submission" date="2023-06" db="EMBL/GenBank/DDBJ databases">
        <title>Survivors Of The Sea: Transcriptome response of Skeletonema marinoi to long-term dormancy.</title>
        <authorList>
            <person name="Pinder M.I.M."/>
            <person name="Kourtchenko O."/>
            <person name="Robertson E.K."/>
            <person name="Larsson T."/>
            <person name="Maumus F."/>
            <person name="Osuna-Cruz C.M."/>
            <person name="Vancaester E."/>
            <person name="Stenow R."/>
            <person name="Vandepoele K."/>
            <person name="Ploug H."/>
            <person name="Bruchert V."/>
            <person name="Godhe A."/>
            <person name="Topel M."/>
        </authorList>
    </citation>
    <scope>NUCLEOTIDE SEQUENCE</scope>
    <source>
        <strain evidence="2">R05AC</strain>
    </source>
</reference>
<dbReference type="InterPro" id="IPR011009">
    <property type="entry name" value="Kinase-like_dom_sf"/>
</dbReference>
<dbReference type="Pfam" id="PF01636">
    <property type="entry name" value="APH"/>
    <property type="match status" value="1"/>
</dbReference>
<dbReference type="Proteomes" id="UP001224775">
    <property type="component" value="Unassembled WGS sequence"/>
</dbReference>
<comment type="caution">
    <text evidence="2">The sequence shown here is derived from an EMBL/GenBank/DDBJ whole genome shotgun (WGS) entry which is preliminary data.</text>
</comment>
<feature type="domain" description="Aminoglycoside phosphotransferase" evidence="1">
    <location>
        <begin position="75"/>
        <end position="296"/>
    </location>
</feature>
<dbReference type="InterPro" id="IPR002575">
    <property type="entry name" value="Aminoglycoside_PTrfase"/>
</dbReference>
<gene>
    <name evidence="2" type="ORF">QTG54_004723</name>
</gene>
<proteinExistence type="predicted"/>
<dbReference type="AlphaFoldDB" id="A0AAD8YEW6"/>
<dbReference type="PANTHER" id="PTHR11012:SF30">
    <property type="entry name" value="PROTEIN KINASE-LIKE DOMAIN-CONTAINING"/>
    <property type="match status" value="1"/>
</dbReference>
<protein>
    <submittedName>
        <fullName evidence="2">Aminoglycoside phosphotransferase family protein</fullName>
        <ecNumber evidence="2">2.7.1.-</ecNumber>
    </submittedName>
</protein>